<dbReference type="InterPro" id="IPR011257">
    <property type="entry name" value="DNA_glycosylase"/>
</dbReference>
<feature type="binding site" evidence="9">
    <location>
        <position position="21"/>
    </location>
    <ligand>
        <name>Zn(2+)</name>
        <dbReference type="ChEBI" id="CHEBI:29105"/>
    </ligand>
</feature>
<dbReference type="PANTHER" id="PTHR30037">
    <property type="entry name" value="DNA-3-METHYLADENINE GLYCOSYLASE 1"/>
    <property type="match status" value="1"/>
</dbReference>
<feature type="binding site" evidence="9">
    <location>
        <position position="179"/>
    </location>
    <ligand>
        <name>Zn(2+)</name>
        <dbReference type="ChEBI" id="CHEBI:29105"/>
    </ligand>
</feature>
<dbReference type="Gene3D" id="1.10.340.30">
    <property type="entry name" value="Hypothetical protein, domain 2"/>
    <property type="match status" value="1"/>
</dbReference>
<dbReference type="InterPro" id="IPR005019">
    <property type="entry name" value="Adenine_glyco"/>
</dbReference>
<reference evidence="10" key="1">
    <citation type="journal article" date="2020" name="mSystems">
        <title>Genome- and Community-Level Interaction Insights into Carbon Utilization and Element Cycling Functions of Hydrothermarchaeota in Hydrothermal Sediment.</title>
        <authorList>
            <person name="Zhou Z."/>
            <person name="Liu Y."/>
            <person name="Xu W."/>
            <person name="Pan J."/>
            <person name="Luo Z.H."/>
            <person name="Li M."/>
        </authorList>
    </citation>
    <scope>NUCLEOTIDE SEQUENCE [LARGE SCALE GENOMIC DNA]</scope>
    <source>
        <strain evidence="10">SpSt-1182</strain>
    </source>
</reference>
<accession>A0A7V0XEV8</accession>
<comment type="caution">
    <text evidence="10">The sequence shown here is derived from an EMBL/GenBank/DDBJ whole genome shotgun (WGS) entry which is preliminary data.</text>
</comment>
<dbReference type="Pfam" id="PF03352">
    <property type="entry name" value="Adenine_glyco"/>
    <property type="match status" value="1"/>
</dbReference>
<dbReference type="AlphaFoldDB" id="A0A7V0XEV8"/>
<dbReference type="SUPFAM" id="SSF48150">
    <property type="entry name" value="DNA-glycosylase"/>
    <property type="match status" value="1"/>
</dbReference>
<name>A0A7V0XEV8_UNCW3</name>
<keyword evidence="5" id="KW-0234">DNA repair</keyword>
<feature type="binding site" evidence="9">
    <location>
        <position position="183"/>
    </location>
    <ligand>
        <name>Zn(2+)</name>
        <dbReference type="ChEBI" id="CHEBI:29105"/>
    </ligand>
</feature>
<dbReference type="GO" id="GO:0006284">
    <property type="term" value="P:base-excision repair"/>
    <property type="evidence" value="ECO:0007669"/>
    <property type="project" value="InterPro"/>
</dbReference>
<proteinExistence type="predicted"/>
<evidence type="ECO:0000256" key="6">
    <source>
        <dbReference type="ARBA" id="ARBA00052558"/>
    </source>
</evidence>
<keyword evidence="2" id="KW-0227">DNA damage</keyword>
<evidence type="ECO:0000256" key="3">
    <source>
        <dbReference type="ARBA" id="ARBA00022801"/>
    </source>
</evidence>
<feature type="binding site" evidence="9">
    <location>
        <position position="8"/>
    </location>
    <ligand>
        <name>Zn(2+)</name>
        <dbReference type="ChEBI" id="CHEBI:29105"/>
    </ligand>
</feature>
<sequence>MVKALVRCPWPKDDPLMVAYHDTEWGVPVRDDRKHFEFLVLDGFQAGLSWALVLHKREGFRKAFAGFDPPRVARFTPVRVERLLLDPGIVRNRQKVEATVWNARAFLRVQAEFGSFDRYIWRFVGGRMKVNRHRTPAELPATSPESEAMAKDLRTRGFSFCGSTICYAYMQAAGMVNDHLTSCFRHAPLSALGKRMKGAGR</sequence>
<evidence type="ECO:0000256" key="9">
    <source>
        <dbReference type="PIRSR" id="PIRSR605019-1"/>
    </source>
</evidence>
<evidence type="ECO:0000256" key="8">
    <source>
        <dbReference type="ARBA" id="ARBA00066766"/>
    </source>
</evidence>
<evidence type="ECO:0000256" key="4">
    <source>
        <dbReference type="ARBA" id="ARBA00022833"/>
    </source>
</evidence>
<dbReference type="PANTHER" id="PTHR30037:SF4">
    <property type="entry name" value="DNA-3-METHYLADENINE GLYCOSYLASE I"/>
    <property type="match status" value="1"/>
</dbReference>
<dbReference type="EC" id="3.2.2.20" evidence="8"/>
<comment type="catalytic activity">
    <reaction evidence="6">
        <text>Hydrolysis of alkylated DNA, releasing 3-methyladenine.</text>
        <dbReference type="EC" id="3.2.2.20"/>
    </reaction>
</comment>
<organism evidence="10">
    <name type="scientific">candidate division WOR-3 bacterium</name>
    <dbReference type="NCBI Taxonomy" id="2052148"/>
    <lineage>
        <taxon>Bacteria</taxon>
        <taxon>Bacteria division WOR-3</taxon>
    </lineage>
</organism>
<evidence type="ECO:0000313" key="10">
    <source>
        <dbReference type="EMBL" id="HDQ99428.1"/>
    </source>
</evidence>
<dbReference type="GO" id="GO:0008725">
    <property type="term" value="F:DNA-3-methyladenine glycosylase activity"/>
    <property type="evidence" value="ECO:0007669"/>
    <property type="project" value="UniProtKB-EC"/>
</dbReference>
<dbReference type="InterPro" id="IPR052891">
    <property type="entry name" value="DNA-3mA_glycosylase"/>
</dbReference>
<keyword evidence="3" id="KW-0378">Hydrolase</keyword>
<dbReference type="Proteomes" id="UP000885672">
    <property type="component" value="Unassembled WGS sequence"/>
</dbReference>
<evidence type="ECO:0000256" key="7">
    <source>
        <dbReference type="ARBA" id="ARBA00057608"/>
    </source>
</evidence>
<keyword evidence="4 9" id="KW-0862">Zinc</keyword>
<keyword evidence="1 9" id="KW-0479">Metal-binding</keyword>
<dbReference type="EMBL" id="DSBX01000151">
    <property type="protein sequence ID" value="HDQ99428.1"/>
    <property type="molecule type" value="Genomic_DNA"/>
</dbReference>
<dbReference type="GO" id="GO:0046872">
    <property type="term" value="F:metal ion binding"/>
    <property type="evidence" value="ECO:0007669"/>
    <property type="project" value="UniProtKB-KW"/>
</dbReference>
<evidence type="ECO:0000256" key="1">
    <source>
        <dbReference type="ARBA" id="ARBA00022723"/>
    </source>
</evidence>
<protein>
    <recommendedName>
        <fullName evidence="8">DNA-3-methyladenine glycosylase I</fullName>
        <ecNumber evidence="8">3.2.2.20</ecNumber>
    </recommendedName>
</protein>
<comment type="function">
    <text evidence="7">Hydrolysis of the deoxyribose N-glycosidic bond to excise 3-methyladenine from the damaged DNA polymer formed by alkylation lesions.</text>
</comment>
<gene>
    <name evidence="10" type="ORF">ENN51_03985</name>
</gene>
<dbReference type="FunFam" id="1.10.340.30:FF:000009">
    <property type="entry name" value="DNA-3-methyladenine glycosylase I"/>
    <property type="match status" value="1"/>
</dbReference>
<evidence type="ECO:0000256" key="2">
    <source>
        <dbReference type="ARBA" id="ARBA00022763"/>
    </source>
</evidence>
<evidence type="ECO:0000256" key="5">
    <source>
        <dbReference type="ARBA" id="ARBA00023204"/>
    </source>
</evidence>